<comment type="function">
    <text evidence="3">Catalyzes the formation of 4-diphosphocytidyl-2-C-methyl-D-erythritol from CTP and 2-C-methyl-D-erythritol 4-phosphate (MEP).</text>
</comment>
<organism evidence="4 5">
    <name type="scientific">Filimonas effusa</name>
    <dbReference type="NCBI Taxonomy" id="2508721"/>
    <lineage>
        <taxon>Bacteria</taxon>
        <taxon>Pseudomonadati</taxon>
        <taxon>Bacteroidota</taxon>
        <taxon>Chitinophagia</taxon>
        <taxon>Chitinophagales</taxon>
        <taxon>Chitinophagaceae</taxon>
        <taxon>Filimonas</taxon>
    </lineage>
</organism>
<comment type="similarity">
    <text evidence="3">Belongs to the IspD/TarI cytidylyltransferase family. IspD subfamily.</text>
</comment>
<comment type="caution">
    <text evidence="4">The sequence shown here is derived from an EMBL/GenBank/DDBJ whole genome shotgun (WGS) entry which is preliminary data.</text>
</comment>
<feature type="site" description="Transition state stabilizer" evidence="3">
    <location>
        <position position="15"/>
    </location>
</feature>
<protein>
    <recommendedName>
        <fullName evidence="3">2-C-methyl-D-erythritol 4-phosphate cytidylyltransferase</fullName>
        <ecNumber evidence="3">2.7.7.60</ecNumber>
    </recommendedName>
    <alternativeName>
        <fullName evidence="3">4-diphosphocytidyl-2C-methyl-D-erythritol synthase</fullName>
    </alternativeName>
    <alternativeName>
        <fullName evidence="3">MEP cytidylyltransferase</fullName>
        <shortName evidence="3">MCT</shortName>
    </alternativeName>
</protein>
<dbReference type="InterPro" id="IPR050088">
    <property type="entry name" value="IspD/TarI_cytidylyltransf_bact"/>
</dbReference>
<dbReference type="InterPro" id="IPR029044">
    <property type="entry name" value="Nucleotide-diphossugar_trans"/>
</dbReference>
<dbReference type="Pfam" id="PF01128">
    <property type="entry name" value="IspD"/>
    <property type="match status" value="2"/>
</dbReference>
<dbReference type="PANTHER" id="PTHR32125:SF4">
    <property type="entry name" value="2-C-METHYL-D-ERYTHRITOL 4-PHOSPHATE CYTIDYLYLTRANSFERASE, CHLOROPLASTIC"/>
    <property type="match status" value="1"/>
</dbReference>
<evidence type="ECO:0000313" key="4">
    <source>
        <dbReference type="EMBL" id="RXK86436.1"/>
    </source>
</evidence>
<reference evidence="4 5" key="1">
    <citation type="submission" date="2019-01" db="EMBL/GenBank/DDBJ databases">
        <title>Filimonas sp. strain TTM-71.</title>
        <authorList>
            <person name="Chen W.-M."/>
        </authorList>
    </citation>
    <scope>NUCLEOTIDE SEQUENCE [LARGE SCALE GENOMIC DNA]</scope>
    <source>
        <strain evidence="4 5">TTM-71</strain>
    </source>
</reference>
<feature type="site" description="Transition state stabilizer" evidence="3">
    <location>
        <position position="22"/>
    </location>
</feature>
<dbReference type="InterPro" id="IPR001228">
    <property type="entry name" value="IspD"/>
</dbReference>
<keyword evidence="3" id="KW-0414">Isoprene biosynthesis</keyword>
<dbReference type="EMBL" id="SDHZ01000001">
    <property type="protein sequence ID" value="RXK86436.1"/>
    <property type="molecule type" value="Genomic_DNA"/>
</dbReference>
<dbReference type="RefSeq" id="WP_129002185.1">
    <property type="nucleotide sequence ID" value="NZ_SDHZ01000001.1"/>
</dbReference>
<dbReference type="GO" id="GO:0019288">
    <property type="term" value="P:isopentenyl diphosphate biosynthetic process, methylerythritol 4-phosphate pathway"/>
    <property type="evidence" value="ECO:0007669"/>
    <property type="project" value="UniProtKB-UniRule"/>
</dbReference>
<dbReference type="CDD" id="cd02516">
    <property type="entry name" value="CDP-ME_synthetase"/>
    <property type="match status" value="1"/>
</dbReference>
<accession>A0A4V1MAM9</accession>
<dbReference type="SUPFAM" id="SSF53448">
    <property type="entry name" value="Nucleotide-diphospho-sugar transferases"/>
    <property type="match status" value="1"/>
</dbReference>
<sequence length="244" mass="26837">MQKIAIIVAGGAGVRMGSATPKQFLLLHGKPVLQYSLQAFLDAYDDLKIILVIPEAHFDKGNQIIEDLQAAHRVTMVNGGETRFHSVKNGLAQISLQNWLIANTAVNKSEESAETQNAVVFVHDGVRCLISKELIRRCYEQTIEKGSAIPAVTATDSIRIMENGIPKVANRDNIRIIQTPQTFLSNLLLEAFAQTYNPLFTDEATVVEAANHPIFLTEGEYNNIKITRPADLLLAESIISGSQQ</sequence>
<gene>
    <name evidence="3" type="primary">ispD</name>
    <name evidence="4" type="ORF">ESB13_06415</name>
</gene>
<keyword evidence="2 3" id="KW-0548">Nucleotidyltransferase</keyword>
<dbReference type="NCBIfam" id="NF001186">
    <property type="entry name" value="PRK00155.2-3"/>
    <property type="match status" value="1"/>
</dbReference>
<evidence type="ECO:0000313" key="5">
    <source>
        <dbReference type="Proteomes" id="UP000290545"/>
    </source>
</evidence>
<comment type="pathway">
    <text evidence="3">Isoprenoid biosynthesis; isopentenyl diphosphate biosynthesis via DXP pathway; isopentenyl diphosphate from 1-deoxy-D-xylulose 5-phosphate: step 2/6.</text>
</comment>
<proteinExistence type="inferred from homology"/>
<dbReference type="FunFam" id="3.90.550.10:FF:000003">
    <property type="entry name" value="2-C-methyl-D-erythritol 4-phosphate cytidylyltransferase"/>
    <property type="match status" value="1"/>
</dbReference>
<evidence type="ECO:0000256" key="3">
    <source>
        <dbReference type="HAMAP-Rule" id="MF_00108"/>
    </source>
</evidence>
<dbReference type="InterPro" id="IPR034683">
    <property type="entry name" value="IspD/TarI"/>
</dbReference>
<evidence type="ECO:0000256" key="2">
    <source>
        <dbReference type="ARBA" id="ARBA00022695"/>
    </source>
</evidence>
<dbReference type="UniPathway" id="UPA00056">
    <property type="reaction ID" value="UER00093"/>
</dbReference>
<dbReference type="PANTHER" id="PTHR32125">
    <property type="entry name" value="2-C-METHYL-D-ERYTHRITOL 4-PHOSPHATE CYTIDYLYLTRANSFERASE, CHLOROPLASTIC"/>
    <property type="match status" value="1"/>
</dbReference>
<dbReference type="AlphaFoldDB" id="A0A4V1MAM9"/>
<feature type="site" description="Positions MEP for the nucleophilic attack" evidence="3">
    <location>
        <position position="225"/>
    </location>
</feature>
<dbReference type="GO" id="GO:0050518">
    <property type="term" value="F:2-C-methyl-D-erythritol 4-phosphate cytidylyltransferase activity"/>
    <property type="evidence" value="ECO:0007669"/>
    <property type="project" value="UniProtKB-UniRule"/>
</dbReference>
<feature type="site" description="Positions MEP for the nucleophilic attack" evidence="3">
    <location>
        <position position="171"/>
    </location>
</feature>
<dbReference type="HAMAP" id="MF_00108">
    <property type="entry name" value="IspD"/>
    <property type="match status" value="1"/>
</dbReference>
<evidence type="ECO:0000256" key="1">
    <source>
        <dbReference type="ARBA" id="ARBA00022679"/>
    </source>
</evidence>
<dbReference type="OrthoDB" id="9806837at2"/>
<dbReference type="Gene3D" id="3.90.550.10">
    <property type="entry name" value="Spore Coat Polysaccharide Biosynthesis Protein SpsA, Chain A"/>
    <property type="match status" value="1"/>
</dbReference>
<comment type="catalytic activity">
    <reaction evidence="3">
        <text>2-C-methyl-D-erythritol 4-phosphate + CTP + H(+) = 4-CDP-2-C-methyl-D-erythritol + diphosphate</text>
        <dbReference type="Rhea" id="RHEA:13429"/>
        <dbReference type="ChEBI" id="CHEBI:15378"/>
        <dbReference type="ChEBI" id="CHEBI:33019"/>
        <dbReference type="ChEBI" id="CHEBI:37563"/>
        <dbReference type="ChEBI" id="CHEBI:57823"/>
        <dbReference type="ChEBI" id="CHEBI:58262"/>
        <dbReference type="EC" id="2.7.7.60"/>
    </reaction>
</comment>
<dbReference type="Proteomes" id="UP000290545">
    <property type="component" value="Unassembled WGS sequence"/>
</dbReference>
<name>A0A4V1MAM9_9BACT</name>
<keyword evidence="5" id="KW-1185">Reference proteome</keyword>
<dbReference type="EC" id="2.7.7.60" evidence="3"/>
<keyword evidence="1 3" id="KW-0808">Transferase</keyword>